<dbReference type="Proteomes" id="UP000295097">
    <property type="component" value="Unassembled WGS sequence"/>
</dbReference>
<feature type="region of interest" description="Disordered" evidence="1">
    <location>
        <begin position="35"/>
        <end position="79"/>
    </location>
</feature>
<dbReference type="OrthoDB" id="9809788at2"/>
<evidence type="ECO:0000256" key="2">
    <source>
        <dbReference type="SAM" id="SignalP"/>
    </source>
</evidence>
<evidence type="ECO:0000313" key="5">
    <source>
        <dbReference type="Proteomes" id="UP000295097"/>
    </source>
</evidence>
<dbReference type="Gene3D" id="3.30.1380.10">
    <property type="match status" value="1"/>
</dbReference>
<dbReference type="InterPro" id="IPR009045">
    <property type="entry name" value="Zn_M74/Hedgehog-like"/>
</dbReference>
<comment type="caution">
    <text evidence="4">The sequence shown here is derived from an EMBL/GenBank/DDBJ whole genome shotgun (WGS) entry which is preliminary data.</text>
</comment>
<accession>A0A4R3NSH1</accession>
<protein>
    <submittedName>
        <fullName evidence="4">Extensin-like protein</fullName>
    </submittedName>
</protein>
<dbReference type="EMBL" id="SMAR01000013">
    <property type="protein sequence ID" value="TCT39263.1"/>
    <property type="molecule type" value="Genomic_DNA"/>
</dbReference>
<dbReference type="InterPro" id="IPR009683">
    <property type="entry name" value="Extensin-like_C"/>
</dbReference>
<feature type="compositionally biased region" description="Polar residues" evidence="1">
    <location>
        <begin position="35"/>
        <end position="66"/>
    </location>
</feature>
<evidence type="ECO:0000256" key="1">
    <source>
        <dbReference type="SAM" id="MobiDB-lite"/>
    </source>
</evidence>
<feature type="domain" description="Extensin-like C-terminal" evidence="3">
    <location>
        <begin position="188"/>
        <end position="364"/>
    </location>
</feature>
<sequence>MAFSSLLRSAASITALSLAMSGCSIGGLMTSFSVDTSSKSQPPVTRTAENTTGANAQPANGQQVANASEDASAIDASKPASQSIEQVIAQTQKLQEPDTAGTSIDGWLGVAEEGAGASGEAGPGSAGKAMIAARGQGADVAKGGASDPGIDPIETASLLPHVDPGGTGGSATGKQKRIPGVMPLSERQCRSQLSDMGVKFSEVSAIANGKHCGIDYPVEVQSLSGDVKVSPEVVVNCQTALSFAQWVQNEVAPAVRVRYLTGLDSVQTMGGYSCRRMNNGKRNTDWSEHATGNAIDVGGFRLNNGREIDVSPKGLFAFRERGLLKSIRASSCGYFSTVLGPGYPKHDDHFHFDLKQRSSGRAYCS</sequence>
<evidence type="ECO:0000259" key="3">
    <source>
        <dbReference type="Pfam" id="PF06904"/>
    </source>
</evidence>
<evidence type="ECO:0000313" key="4">
    <source>
        <dbReference type="EMBL" id="TCT39263.1"/>
    </source>
</evidence>
<reference evidence="4 5" key="1">
    <citation type="submission" date="2019-03" db="EMBL/GenBank/DDBJ databases">
        <title>Freshwater and sediment microbial communities from various areas in North America, analyzing microbe dynamics in response to fracking.</title>
        <authorList>
            <person name="Lamendella R."/>
        </authorList>
    </citation>
    <scope>NUCLEOTIDE SEQUENCE [LARGE SCALE GENOMIC DNA]</scope>
    <source>
        <strain evidence="4 5">175.2</strain>
    </source>
</reference>
<dbReference type="Pfam" id="PF06904">
    <property type="entry name" value="Extensin-like_C"/>
    <property type="match status" value="1"/>
</dbReference>
<feature type="chain" id="PRO_5020378954" evidence="2">
    <location>
        <begin position="27"/>
        <end position="365"/>
    </location>
</feature>
<organism evidence="4 5">
    <name type="scientific">Martelella mediterranea</name>
    <dbReference type="NCBI Taxonomy" id="293089"/>
    <lineage>
        <taxon>Bacteria</taxon>
        <taxon>Pseudomonadati</taxon>
        <taxon>Pseudomonadota</taxon>
        <taxon>Alphaproteobacteria</taxon>
        <taxon>Hyphomicrobiales</taxon>
        <taxon>Aurantimonadaceae</taxon>
        <taxon>Martelella</taxon>
    </lineage>
</organism>
<keyword evidence="2" id="KW-0732">Signal</keyword>
<proteinExistence type="predicted"/>
<dbReference type="AlphaFoldDB" id="A0A4R3NSH1"/>
<name>A0A4R3NSH1_9HYPH</name>
<keyword evidence="5" id="KW-1185">Reference proteome</keyword>
<gene>
    <name evidence="4" type="ORF">EDC90_10134</name>
</gene>
<feature type="signal peptide" evidence="2">
    <location>
        <begin position="1"/>
        <end position="26"/>
    </location>
</feature>